<dbReference type="RefSeq" id="WP_307186675.1">
    <property type="nucleotide sequence ID" value="NZ_JAUTBA010000001.1"/>
</dbReference>
<evidence type="ECO:0000256" key="1">
    <source>
        <dbReference type="SAM" id="Phobius"/>
    </source>
</evidence>
<feature type="transmembrane region" description="Helical" evidence="1">
    <location>
        <begin position="149"/>
        <end position="168"/>
    </location>
</feature>
<sequence>MITDQTTPEDFINDRQSEYGHIKGWGIDFDPKNDPTYPIKKRNNQEHQGYSWQRPPLQEETVEILHSVERPNLTAVYGTGNPPKGLSGAIRRIAFKYSESSYGRWLPLVLADRVDMLEGLVEDIAKGHLPNIAKELGLGAEWKYNKKAFIGKTVVAGLLIGLVAFQLCSKRKKK</sequence>
<evidence type="ECO:0000313" key="2">
    <source>
        <dbReference type="EMBL" id="MDQ1151156.1"/>
    </source>
</evidence>
<accession>A0ABU0U871</accession>
<dbReference type="Proteomes" id="UP001244640">
    <property type="component" value="Unassembled WGS sequence"/>
</dbReference>
<keyword evidence="3" id="KW-1185">Reference proteome</keyword>
<keyword evidence="1" id="KW-0472">Membrane</keyword>
<gene>
    <name evidence="2" type="ORF">QE382_003140</name>
</gene>
<name>A0ABU0U871_9SPHI</name>
<evidence type="ECO:0000313" key="3">
    <source>
        <dbReference type="Proteomes" id="UP001244640"/>
    </source>
</evidence>
<reference evidence="2 3" key="1">
    <citation type="submission" date="2023-07" db="EMBL/GenBank/DDBJ databases">
        <title>Functional and genomic diversity of the sorghum phyllosphere microbiome.</title>
        <authorList>
            <person name="Shade A."/>
        </authorList>
    </citation>
    <scope>NUCLEOTIDE SEQUENCE [LARGE SCALE GENOMIC DNA]</scope>
    <source>
        <strain evidence="2 3">SORGH_AS_0892</strain>
    </source>
</reference>
<dbReference type="EMBL" id="JAUTBA010000001">
    <property type="protein sequence ID" value="MDQ1151156.1"/>
    <property type="molecule type" value="Genomic_DNA"/>
</dbReference>
<protein>
    <submittedName>
        <fullName evidence="2">Uncharacterized protein</fullName>
    </submittedName>
</protein>
<organism evidence="2 3">
    <name type="scientific">Sphingobacterium zeae</name>
    <dbReference type="NCBI Taxonomy" id="1776859"/>
    <lineage>
        <taxon>Bacteria</taxon>
        <taxon>Pseudomonadati</taxon>
        <taxon>Bacteroidota</taxon>
        <taxon>Sphingobacteriia</taxon>
        <taxon>Sphingobacteriales</taxon>
        <taxon>Sphingobacteriaceae</taxon>
        <taxon>Sphingobacterium</taxon>
    </lineage>
</organism>
<keyword evidence="1" id="KW-1133">Transmembrane helix</keyword>
<keyword evidence="1" id="KW-0812">Transmembrane</keyword>
<proteinExistence type="predicted"/>
<comment type="caution">
    <text evidence="2">The sequence shown here is derived from an EMBL/GenBank/DDBJ whole genome shotgun (WGS) entry which is preliminary data.</text>
</comment>